<organism evidence="2 3">
    <name type="scientific">Dysgonomonas macrotermitis</name>
    <dbReference type="NCBI Taxonomy" id="1346286"/>
    <lineage>
        <taxon>Bacteria</taxon>
        <taxon>Pseudomonadati</taxon>
        <taxon>Bacteroidota</taxon>
        <taxon>Bacteroidia</taxon>
        <taxon>Bacteroidales</taxon>
        <taxon>Dysgonomonadaceae</taxon>
        <taxon>Dysgonomonas</taxon>
    </lineage>
</organism>
<evidence type="ECO:0000256" key="1">
    <source>
        <dbReference type="SAM" id="SignalP"/>
    </source>
</evidence>
<feature type="chain" id="PRO_5009911028" description="DUF4251 domain-containing protein" evidence="1">
    <location>
        <begin position="24"/>
        <end position="161"/>
    </location>
</feature>
<dbReference type="Pfam" id="PF14059">
    <property type="entry name" value="DUF4251"/>
    <property type="match status" value="1"/>
</dbReference>
<reference evidence="3" key="1">
    <citation type="submission" date="2016-11" db="EMBL/GenBank/DDBJ databases">
        <authorList>
            <person name="Varghese N."/>
            <person name="Submissions S."/>
        </authorList>
    </citation>
    <scope>NUCLEOTIDE SEQUENCE [LARGE SCALE GENOMIC DNA]</scope>
    <source>
        <strain evidence="3">DSM 27370</strain>
    </source>
</reference>
<dbReference type="PROSITE" id="PS51257">
    <property type="entry name" value="PROKAR_LIPOPROTEIN"/>
    <property type="match status" value="1"/>
</dbReference>
<sequence length="161" mass="17785">MKKLTFILSVFCLVVLAACKTKALTPEQQAKVDANIEKIESRNFTFTARNATPMSGRSITLTDNYYLKISPDSVQASLPYFGRAYVAPTDARNLGISFVSTDFDYKVEQKKNTSEITIVPKDLSKIQQSGLKLILSLGNSGYGTLSVISTNRQSISFYGTY</sequence>
<feature type="signal peptide" evidence="1">
    <location>
        <begin position="1"/>
        <end position="23"/>
    </location>
</feature>
<keyword evidence="1" id="KW-0732">Signal</keyword>
<evidence type="ECO:0000313" key="2">
    <source>
        <dbReference type="EMBL" id="SHG25558.1"/>
    </source>
</evidence>
<evidence type="ECO:0000313" key="3">
    <source>
        <dbReference type="Proteomes" id="UP000184480"/>
    </source>
</evidence>
<dbReference type="InterPro" id="IPR025347">
    <property type="entry name" value="DUF4251"/>
</dbReference>
<dbReference type="RefSeq" id="WP_062178743.1">
    <property type="nucleotide sequence ID" value="NZ_BBXL01000005.1"/>
</dbReference>
<name>A0A1M5IAZ5_9BACT</name>
<gene>
    <name evidence="2" type="ORF">SAMN05444362_11918</name>
</gene>
<dbReference type="OrthoDB" id="1097715at2"/>
<evidence type="ECO:0008006" key="4">
    <source>
        <dbReference type="Google" id="ProtNLM"/>
    </source>
</evidence>
<keyword evidence="3" id="KW-1185">Reference proteome</keyword>
<dbReference type="EMBL" id="FQUC01000019">
    <property type="protein sequence ID" value="SHG25558.1"/>
    <property type="molecule type" value="Genomic_DNA"/>
</dbReference>
<accession>A0A1M5IAZ5</accession>
<proteinExistence type="predicted"/>
<protein>
    <recommendedName>
        <fullName evidence="4">DUF4251 domain-containing protein</fullName>
    </recommendedName>
</protein>
<dbReference type="Proteomes" id="UP000184480">
    <property type="component" value="Unassembled WGS sequence"/>
</dbReference>
<dbReference type="AlphaFoldDB" id="A0A1M5IAZ5"/>
<dbReference type="Gene3D" id="2.40.128.410">
    <property type="match status" value="1"/>
</dbReference>
<dbReference type="STRING" id="1346286.SAMN05444362_11918"/>